<keyword evidence="3" id="KW-1185">Reference proteome</keyword>
<name>A0A941IWF3_9BACT</name>
<proteinExistence type="predicted"/>
<accession>A0A941IWF3</accession>
<dbReference type="EMBL" id="JAGTAR010000012">
    <property type="protein sequence ID" value="MBR8535741.1"/>
    <property type="molecule type" value="Genomic_DNA"/>
</dbReference>
<reference evidence="2" key="2">
    <citation type="submission" date="2021-04" db="EMBL/GenBank/DDBJ databases">
        <authorList>
            <person name="Zhang T."/>
            <person name="Zhang Y."/>
            <person name="Lu D."/>
            <person name="Zuo D."/>
            <person name="Du Z."/>
        </authorList>
    </citation>
    <scope>NUCLEOTIDE SEQUENCE</scope>
    <source>
        <strain evidence="2">JR1</strain>
    </source>
</reference>
<feature type="domain" description="Glycosyltransferase 2-like" evidence="1">
    <location>
        <begin position="5"/>
        <end position="127"/>
    </location>
</feature>
<evidence type="ECO:0000313" key="3">
    <source>
        <dbReference type="Proteomes" id="UP000679220"/>
    </source>
</evidence>
<evidence type="ECO:0000313" key="2">
    <source>
        <dbReference type="EMBL" id="MBR8535741.1"/>
    </source>
</evidence>
<dbReference type="SUPFAM" id="SSF53448">
    <property type="entry name" value="Nucleotide-diphospho-sugar transferases"/>
    <property type="match status" value="1"/>
</dbReference>
<dbReference type="Proteomes" id="UP000679220">
    <property type="component" value="Unassembled WGS sequence"/>
</dbReference>
<evidence type="ECO:0000259" key="1">
    <source>
        <dbReference type="Pfam" id="PF00535"/>
    </source>
</evidence>
<gene>
    <name evidence="2" type="ORF">KDU71_09255</name>
</gene>
<dbReference type="CDD" id="cd00761">
    <property type="entry name" value="Glyco_tranf_GTA_type"/>
    <property type="match status" value="1"/>
</dbReference>
<sequence length="318" mass="37373">MSTLSIITPLFNRLDLVPETWASIKAQTYTDWEWVVVDDGSTDGGDTYIKELSQTDPRVQLYYRKSLPKGPSRCRNLGVQMAKGDYLLFLDSDDIISPKCIEKRVDFIRQRPQLDFAVFTQATFEINIDSYKIFSKYCTNSNKYLESFLMDSPPWCISGPIWRKESFENTDGFREDYTIMEDPELHIRAILQGLHFEVVQGEPDFFYRLLPKTPEQELAFWHNSIIGRMKFYRDLLPKVPHIHHRQAFSKGILNLYKTFLLKRVKSYLTEHQSFLTWVEKEKLLSIVKIKLIKVYSKYSTLSILNSIPFLKGCLFRMI</sequence>
<dbReference type="InterPro" id="IPR001173">
    <property type="entry name" value="Glyco_trans_2-like"/>
</dbReference>
<dbReference type="Pfam" id="PF00535">
    <property type="entry name" value="Glycos_transf_2"/>
    <property type="match status" value="1"/>
</dbReference>
<dbReference type="InterPro" id="IPR029044">
    <property type="entry name" value="Nucleotide-diphossugar_trans"/>
</dbReference>
<dbReference type="AlphaFoldDB" id="A0A941IWF3"/>
<dbReference type="RefSeq" id="WP_212189981.1">
    <property type="nucleotide sequence ID" value="NZ_JAGTAR010000012.1"/>
</dbReference>
<dbReference type="PANTHER" id="PTHR22916:SF3">
    <property type="entry name" value="UDP-GLCNAC:BETAGAL BETA-1,3-N-ACETYLGLUCOSAMINYLTRANSFERASE-LIKE PROTEIN 1"/>
    <property type="match status" value="1"/>
</dbReference>
<dbReference type="PANTHER" id="PTHR22916">
    <property type="entry name" value="GLYCOSYLTRANSFERASE"/>
    <property type="match status" value="1"/>
</dbReference>
<dbReference type="Gene3D" id="3.90.550.10">
    <property type="entry name" value="Spore Coat Polysaccharide Biosynthesis Protein SpsA, Chain A"/>
    <property type="match status" value="1"/>
</dbReference>
<comment type="caution">
    <text evidence="2">The sequence shown here is derived from an EMBL/GenBank/DDBJ whole genome shotgun (WGS) entry which is preliminary data.</text>
</comment>
<dbReference type="GO" id="GO:0016758">
    <property type="term" value="F:hexosyltransferase activity"/>
    <property type="evidence" value="ECO:0007669"/>
    <property type="project" value="UniProtKB-ARBA"/>
</dbReference>
<reference evidence="2" key="1">
    <citation type="journal article" date="2018" name="Int. J. Syst. Evol. Microbiol.">
        <title>Carboxylicivirga sediminis sp. nov., isolated from coastal sediment.</title>
        <authorList>
            <person name="Wang F.Q."/>
            <person name="Ren L.H."/>
            <person name="Zou R.J."/>
            <person name="Sun Y.Z."/>
            <person name="Liu X.J."/>
            <person name="Jiang F."/>
            <person name="Liu L.J."/>
        </authorList>
    </citation>
    <scope>NUCLEOTIDE SEQUENCE</scope>
    <source>
        <strain evidence="2">JR1</strain>
    </source>
</reference>
<organism evidence="2 3">
    <name type="scientific">Carboxylicivirga sediminis</name>
    <dbReference type="NCBI Taxonomy" id="2006564"/>
    <lineage>
        <taxon>Bacteria</taxon>
        <taxon>Pseudomonadati</taxon>
        <taxon>Bacteroidota</taxon>
        <taxon>Bacteroidia</taxon>
        <taxon>Marinilabiliales</taxon>
        <taxon>Marinilabiliaceae</taxon>
        <taxon>Carboxylicivirga</taxon>
    </lineage>
</organism>
<protein>
    <submittedName>
        <fullName evidence="2">Glycosyltransferase family 2 protein</fullName>
    </submittedName>
</protein>